<feature type="compositionally biased region" description="Basic and acidic residues" evidence="1">
    <location>
        <begin position="52"/>
        <end position="68"/>
    </location>
</feature>
<protein>
    <submittedName>
        <fullName evidence="2">Uncharacterized protein</fullName>
    </submittedName>
</protein>
<feature type="compositionally biased region" description="Basic residues" evidence="1">
    <location>
        <begin position="384"/>
        <end position="393"/>
    </location>
</feature>
<feature type="compositionally biased region" description="Basic residues" evidence="1">
    <location>
        <begin position="238"/>
        <end position="250"/>
    </location>
</feature>
<gene>
    <name evidence="2" type="ORF">CALCODRAFT_480383</name>
</gene>
<feature type="compositionally biased region" description="Basic and acidic residues" evidence="1">
    <location>
        <begin position="311"/>
        <end position="328"/>
    </location>
</feature>
<feature type="compositionally biased region" description="Low complexity" evidence="1">
    <location>
        <begin position="362"/>
        <end position="374"/>
    </location>
</feature>
<keyword evidence="3" id="KW-1185">Reference proteome</keyword>
<feature type="compositionally biased region" description="Low complexity" evidence="1">
    <location>
        <begin position="273"/>
        <end position="288"/>
    </location>
</feature>
<organism evidence="2 3">
    <name type="scientific">Calocera cornea HHB12733</name>
    <dbReference type="NCBI Taxonomy" id="1353952"/>
    <lineage>
        <taxon>Eukaryota</taxon>
        <taxon>Fungi</taxon>
        <taxon>Dikarya</taxon>
        <taxon>Basidiomycota</taxon>
        <taxon>Agaricomycotina</taxon>
        <taxon>Dacrymycetes</taxon>
        <taxon>Dacrymycetales</taxon>
        <taxon>Dacrymycetaceae</taxon>
        <taxon>Calocera</taxon>
    </lineage>
</organism>
<evidence type="ECO:0000256" key="1">
    <source>
        <dbReference type="SAM" id="MobiDB-lite"/>
    </source>
</evidence>
<reference evidence="2 3" key="1">
    <citation type="journal article" date="2016" name="Mol. Biol. Evol.">
        <title>Comparative Genomics of Early-Diverging Mushroom-Forming Fungi Provides Insights into the Origins of Lignocellulose Decay Capabilities.</title>
        <authorList>
            <person name="Nagy L.G."/>
            <person name="Riley R."/>
            <person name="Tritt A."/>
            <person name="Adam C."/>
            <person name="Daum C."/>
            <person name="Floudas D."/>
            <person name="Sun H."/>
            <person name="Yadav J.S."/>
            <person name="Pangilinan J."/>
            <person name="Larsson K.H."/>
            <person name="Matsuura K."/>
            <person name="Barry K."/>
            <person name="Labutti K."/>
            <person name="Kuo R."/>
            <person name="Ohm R.A."/>
            <person name="Bhattacharya S.S."/>
            <person name="Shirouzu T."/>
            <person name="Yoshinaga Y."/>
            <person name="Martin F.M."/>
            <person name="Grigoriev I.V."/>
            <person name="Hibbett D.S."/>
        </authorList>
    </citation>
    <scope>NUCLEOTIDE SEQUENCE [LARGE SCALE GENOMIC DNA]</scope>
    <source>
        <strain evidence="2 3">HHB12733</strain>
    </source>
</reference>
<proteinExistence type="predicted"/>
<feature type="compositionally biased region" description="Polar residues" evidence="1">
    <location>
        <begin position="172"/>
        <end position="195"/>
    </location>
</feature>
<dbReference type="Proteomes" id="UP000076842">
    <property type="component" value="Unassembled WGS sequence"/>
</dbReference>
<dbReference type="OrthoDB" id="3438340at2759"/>
<sequence length="400" mass="41636">MADPPHPPSPPARAPSPSFDELQALLDQSYAHASSLVSGWMAHAAPMHGRPAHGEPEEMLRQWRERPARLGLGAPVPSVQRQREGASLTQLNRQLAAGAKRKRPDDALESAGKRKPAEDSDEEESRSRMVGSGKKLKDAKGKGRAVFDVPAPGKKGKASGINGTAIVAPASPSKQTNPFTPQSGTSSSAQVTQIFTTDPTPPTSAAQSAPTTSTAPAQPTLAPAAEIPSIPASTLPEHKKKKKKKKKKHANGTPNGVLGAPFPTLDGELEEGSTIADTSSVADSASVSMSSISVVVTSAFSLPTLGAGLHTPERAKGSQEGTPREGKKVSPPKGWRGPMPLPSSDEEDEGEGMEIDNEKEAAAATGPLPAAPTANGVLNGEEKKKKKKKKKKKPTEANGV</sequence>
<feature type="compositionally biased region" description="Acidic residues" evidence="1">
    <location>
        <begin position="344"/>
        <end position="355"/>
    </location>
</feature>
<feature type="compositionally biased region" description="Basic and acidic residues" evidence="1">
    <location>
        <begin position="103"/>
        <end position="118"/>
    </location>
</feature>
<dbReference type="EMBL" id="KV423928">
    <property type="protein sequence ID" value="KZT60709.1"/>
    <property type="molecule type" value="Genomic_DNA"/>
</dbReference>
<feature type="region of interest" description="Disordered" evidence="1">
    <location>
        <begin position="305"/>
        <end position="400"/>
    </location>
</feature>
<evidence type="ECO:0000313" key="2">
    <source>
        <dbReference type="EMBL" id="KZT60709.1"/>
    </source>
</evidence>
<dbReference type="AlphaFoldDB" id="A0A165IL09"/>
<dbReference type="InParanoid" id="A0A165IL09"/>
<feature type="region of interest" description="Disordered" evidence="1">
    <location>
        <begin position="46"/>
        <end position="288"/>
    </location>
</feature>
<evidence type="ECO:0000313" key="3">
    <source>
        <dbReference type="Proteomes" id="UP000076842"/>
    </source>
</evidence>
<feature type="compositionally biased region" description="Low complexity" evidence="1">
    <location>
        <begin position="203"/>
        <end position="233"/>
    </location>
</feature>
<accession>A0A165IL09</accession>
<name>A0A165IL09_9BASI</name>